<proteinExistence type="predicted"/>
<dbReference type="AlphaFoldDB" id="A0A562WPI7"/>
<protein>
    <submittedName>
        <fullName evidence="1">Uncharacterized protein</fullName>
    </submittedName>
</protein>
<accession>A0A562WPI7</accession>
<dbReference type="EMBL" id="VLLP01000001">
    <property type="protein sequence ID" value="TWJ32051.1"/>
    <property type="molecule type" value="Genomic_DNA"/>
</dbReference>
<sequence>MARTGATGDAGPVTTTDPAVPRTVRIHCRIDVVVTDPQAVTDLAVAELRAADIDWSAEEDDPDTAARELRADLPLALAGLLDLPRLVEDLPGVEFRSGRCRAEPVPGGRSTPPAAGEAGPEHR</sequence>
<gene>
    <name evidence="1" type="ORF">JD81_05620</name>
</gene>
<organism evidence="1 2">
    <name type="scientific">Micromonospora sagamiensis</name>
    <dbReference type="NCBI Taxonomy" id="47875"/>
    <lineage>
        <taxon>Bacteria</taxon>
        <taxon>Bacillati</taxon>
        <taxon>Actinomycetota</taxon>
        <taxon>Actinomycetes</taxon>
        <taxon>Micromonosporales</taxon>
        <taxon>Micromonosporaceae</taxon>
        <taxon>Micromonospora</taxon>
    </lineage>
</organism>
<reference evidence="1 2" key="1">
    <citation type="submission" date="2019-07" db="EMBL/GenBank/DDBJ databases">
        <title>R&amp;d 2014.</title>
        <authorList>
            <person name="Klenk H.-P."/>
        </authorList>
    </citation>
    <scope>NUCLEOTIDE SEQUENCE [LARGE SCALE GENOMIC DNA]</scope>
    <source>
        <strain evidence="1 2">DSM 43912</strain>
    </source>
</reference>
<name>A0A562WPI7_9ACTN</name>
<comment type="caution">
    <text evidence="1">The sequence shown here is derived from an EMBL/GenBank/DDBJ whole genome shotgun (WGS) entry which is preliminary data.</text>
</comment>
<keyword evidence="2" id="KW-1185">Reference proteome</keyword>
<dbReference type="Proteomes" id="UP000319728">
    <property type="component" value="Unassembled WGS sequence"/>
</dbReference>
<evidence type="ECO:0000313" key="1">
    <source>
        <dbReference type="EMBL" id="TWJ32051.1"/>
    </source>
</evidence>
<evidence type="ECO:0000313" key="2">
    <source>
        <dbReference type="Proteomes" id="UP000319728"/>
    </source>
</evidence>